<protein>
    <recommendedName>
        <fullName evidence="1">Helix-turn-helix domain-containing protein</fullName>
    </recommendedName>
</protein>
<dbReference type="Proteomes" id="UP000094626">
    <property type="component" value="Chromosome"/>
</dbReference>
<proteinExistence type="predicted"/>
<dbReference type="InterPro" id="IPR041657">
    <property type="entry name" value="HTH_17"/>
</dbReference>
<organism evidence="2 3">
    <name type="scientific">Novosphingobium resinovorum</name>
    <dbReference type="NCBI Taxonomy" id="158500"/>
    <lineage>
        <taxon>Bacteria</taxon>
        <taxon>Pseudomonadati</taxon>
        <taxon>Pseudomonadota</taxon>
        <taxon>Alphaproteobacteria</taxon>
        <taxon>Sphingomonadales</taxon>
        <taxon>Sphingomonadaceae</taxon>
        <taxon>Novosphingobium</taxon>
    </lineage>
</organism>
<feature type="domain" description="Helix-turn-helix" evidence="1">
    <location>
        <begin position="8"/>
        <end position="54"/>
    </location>
</feature>
<evidence type="ECO:0000313" key="3">
    <source>
        <dbReference type="Proteomes" id="UP000094626"/>
    </source>
</evidence>
<dbReference type="KEGG" id="nre:BES08_04170"/>
<name>A0A1D8A1Q8_9SPHN</name>
<reference evidence="3" key="1">
    <citation type="journal article" date="2017" name="J. Biotechnol.">
        <title>Complete genome sequence of Novosphingobium resinovorum SA1, a versatile xenobiotic-degrading bacterium capable of utilizing sulfanilic acid.</title>
        <authorList>
            <person name="Hegedus B."/>
            <person name="Kos P.B."/>
            <person name="Balint B."/>
            <person name="Maroti G."/>
            <person name="Gan H.M."/>
            <person name="Perei K."/>
            <person name="Rakhely G."/>
        </authorList>
    </citation>
    <scope>NUCLEOTIDE SEQUENCE [LARGE SCALE GENOMIC DNA]</scope>
    <source>
        <strain evidence="3">SA1</strain>
    </source>
</reference>
<sequence length="60" mass="6693">MQPIALPPKEAFAMLSIGRTKGYELIAARELEVFKIGRSTRITVASILAFMERQIASRDV</sequence>
<dbReference type="OrthoDB" id="7874861at2"/>
<dbReference type="Pfam" id="PF12728">
    <property type="entry name" value="HTH_17"/>
    <property type="match status" value="1"/>
</dbReference>
<dbReference type="RefSeq" id="WP_036530551.1">
    <property type="nucleotide sequence ID" value="NZ_CP017075.1"/>
</dbReference>
<keyword evidence="3" id="KW-1185">Reference proteome</keyword>
<gene>
    <name evidence="2" type="ORF">BES08_04170</name>
</gene>
<dbReference type="EMBL" id="CP017075">
    <property type="protein sequence ID" value="AOR76039.1"/>
    <property type="molecule type" value="Genomic_DNA"/>
</dbReference>
<evidence type="ECO:0000313" key="2">
    <source>
        <dbReference type="EMBL" id="AOR76039.1"/>
    </source>
</evidence>
<accession>A0A1D8A1Q8</accession>
<dbReference type="AlphaFoldDB" id="A0A1D8A1Q8"/>
<evidence type="ECO:0000259" key="1">
    <source>
        <dbReference type="Pfam" id="PF12728"/>
    </source>
</evidence>